<evidence type="ECO:0000313" key="7">
    <source>
        <dbReference type="EMBL" id="KAK9919609.1"/>
    </source>
</evidence>
<evidence type="ECO:0000256" key="3">
    <source>
        <dbReference type="ARBA" id="ARBA00023125"/>
    </source>
</evidence>
<comment type="caution">
    <text evidence="7">The sequence shown here is derived from an EMBL/GenBank/DDBJ whole genome shotgun (WGS) entry which is preliminary data.</text>
</comment>
<evidence type="ECO:0000256" key="5">
    <source>
        <dbReference type="ARBA" id="ARBA00023242"/>
    </source>
</evidence>
<sequence length="104" mass="11862">MGLKKIEIKKISHKNALNATFKKRRQCVFHKADELCSKTGAQIAIIVFSPANNPSTFGHPWEDLVIDRYYYPSKESTLNDTQILDENHGLGSVIDEEKVESWLD</sequence>
<dbReference type="AlphaFoldDB" id="A0AAW1W6Q3"/>
<reference evidence="7 8" key="1">
    <citation type="journal article" date="2023" name="G3 (Bethesda)">
        <title>A chromosome-length genome assembly and annotation of blackberry (Rubus argutus, cv. 'Hillquist').</title>
        <authorList>
            <person name="Bruna T."/>
            <person name="Aryal R."/>
            <person name="Dudchenko O."/>
            <person name="Sargent D.J."/>
            <person name="Mead D."/>
            <person name="Buti M."/>
            <person name="Cavallini A."/>
            <person name="Hytonen T."/>
            <person name="Andres J."/>
            <person name="Pham M."/>
            <person name="Weisz D."/>
            <person name="Mascagni F."/>
            <person name="Usai G."/>
            <person name="Natali L."/>
            <person name="Bassil N."/>
            <person name="Fernandez G.E."/>
            <person name="Lomsadze A."/>
            <person name="Armour M."/>
            <person name="Olukolu B."/>
            <person name="Poorten T."/>
            <person name="Britton C."/>
            <person name="Davik J."/>
            <person name="Ashrafi H."/>
            <person name="Aiden E.L."/>
            <person name="Borodovsky M."/>
            <person name="Worthington M."/>
        </authorList>
    </citation>
    <scope>NUCLEOTIDE SEQUENCE [LARGE SCALE GENOMIC DNA]</scope>
    <source>
        <strain evidence="7">PI 553951</strain>
    </source>
</reference>
<name>A0AAW1W6Q3_RUBAR</name>
<protein>
    <recommendedName>
        <fullName evidence="6">MADS-box domain-containing protein</fullName>
    </recommendedName>
</protein>
<organism evidence="7 8">
    <name type="scientific">Rubus argutus</name>
    <name type="common">Southern blackberry</name>
    <dbReference type="NCBI Taxonomy" id="59490"/>
    <lineage>
        <taxon>Eukaryota</taxon>
        <taxon>Viridiplantae</taxon>
        <taxon>Streptophyta</taxon>
        <taxon>Embryophyta</taxon>
        <taxon>Tracheophyta</taxon>
        <taxon>Spermatophyta</taxon>
        <taxon>Magnoliopsida</taxon>
        <taxon>eudicotyledons</taxon>
        <taxon>Gunneridae</taxon>
        <taxon>Pentapetalae</taxon>
        <taxon>rosids</taxon>
        <taxon>fabids</taxon>
        <taxon>Rosales</taxon>
        <taxon>Rosaceae</taxon>
        <taxon>Rosoideae</taxon>
        <taxon>Rosoideae incertae sedis</taxon>
        <taxon>Rubus</taxon>
    </lineage>
</organism>
<evidence type="ECO:0000256" key="1">
    <source>
        <dbReference type="ARBA" id="ARBA00004123"/>
    </source>
</evidence>
<evidence type="ECO:0000256" key="4">
    <source>
        <dbReference type="ARBA" id="ARBA00023163"/>
    </source>
</evidence>
<dbReference type="InterPro" id="IPR033897">
    <property type="entry name" value="SRF-like_MADS-box"/>
</dbReference>
<feature type="domain" description="MADS-box" evidence="6">
    <location>
        <begin position="1"/>
        <end position="61"/>
    </location>
</feature>
<dbReference type="InterPro" id="IPR002100">
    <property type="entry name" value="TF_MADSbox"/>
</dbReference>
<dbReference type="Proteomes" id="UP001457282">
    <property type="component" value="Unassembled WGS sequence"/>
</dbReference>
<dbReference type="PANTHER" id="PTHR11945:SF629">
    <property type="entry name" value="OS02G0164450 PROTEIN"/>
    <property type="match status" value="1"/>
</dbReference>
<dbReference type="InterPro" id="IPR036879">
    <property type="entry name" value="TF_MADSbox_sf"/>
</dbReference>
<dbReference type="Gene3D" id="3.40.1810.10">
    <property type="entry name" value="Transcription factor, MADS-box"/>
    <property type="match status" value="1"/>
</dbReference>
<accession>A0AAW1W6Q3</accession>
<dbReference type="EMBL" id="JBEDUW010000006">
    <property type="protein sequence ID" value="KAK9919609.1"/>
    <property type="molecule type" value="Genomic_DNA"/>
</dbReference>
<keyword evidence="3" id="KW-0238">DNA-binding</keyword>
<dbReference type="GO" id="GO:0046983">
    <property type="term" value="F:protein dimerization activity"/>
    <property type="evidence" value="ECO:0007669"/>
    <property type="project" value="InterPro"/>
</dbReference>
<dbReference type="GO" id="GO:0000978">
    <property type="term" value="F:RNA polymerase II cis-regulatory region sequence-specific DNA binding"/>
    <property type="evidence" value="ECO:0007669"/>
    <property type="project" value="TreeGrafter"/>
</dbReference>
<keyword evidence="8" id="KW-1185">Reference proteome</keyword>
<comment type="subcellular location">
    <subcellularLocation>
        <location evidence="1">Nucleus</location>
    </subcellularLocation>
</comment>
<dbReference type="PRINTS" id="PR00404">
    <property type="entry name" value="MADSDOMAIN"/>
</dbReference>
<evidence type="ECO:0000256" key="2">
    <source>
        <dbReference type="ARBA" id="ARBA00023015"/>
    </source>
</evidence>
<proteinExistence type="predicted"/>
<keyword evidence="5" id="KW-0539">Nucleus</keyword>
<dbReference type="Pfam" id="PF00319">
    <property type="entry name" value="SRF-TF"/>
    <property type="match status" value="1"/>
</dbReference>
<dbReference type="CDD" id="cd00266">
    <property type="entry name" value="MADS_SRF_like"/>
    <property type="match status" value="1"/>
</dbReference>
<evidence type="ECO:0000259" key="6">
    <source>
        <dbReference type="PROSITE" id="PS50066"/>
    </source>
</evidence>
<dbReference type="SUPFAM" id="SSF55455">
    <property type="entry name" value="SRF-like"/>
    <property type="match status" value="1"/>
</dbReference>
<dbReference type="GO" id="GO:0005634">
    <property type="term" value="C:nucleus"/>
    <property type="evidence" value="ECO:0007669"/>
    <property type="project" value="UniProtKB-SubCell"/>
</dbReference>
<dbReference type="SMART" id="SM00432">
    <property type="entry name" value="MADS"/>
    <property type="match status" value="1"/>
</dbReference>
<dbReference type="PANTHER" id="PTHR11945">
    <property type="entry name" value="MADS BOX PROTEIN"/>
    <property type="match status" value="1"/>
</dbReference>
<gene>
    <name evidence="7" type="ORF">M0R45_028195</name>
</gene>
<keyword evidence="4" id="KW-0804">Transcription</keyword>
<dbReference type="PROSITE" id="PS50066">
    <property type="entry name" value="MADS_BOX_2"/>
    <property type="match status" value="1"/>
</dbReference>
<keyword evidence="2" id="KW-0805">Transcription regulation</keyword>
<dbReference type="GO" id="GO:0045944">
    <property type="term" value="P:positive regulation of transcription by RNA polymerase II"/>
    <property type="evidence" value="ECO:0007669"/>
    <property type="project" value="InterPro"/>
</dbReference>
<dbReference type="GO" id="GO:0000981">
    <property type="term" value="F:DNA-binding transcription factor activity, RNA polymerase II-specific"/>
    <property type="evidence" value="ECO:0007669"/>
    <property type="project" value="InterPro"/>
</dbReference>
<evidence type="ECO:0000313" key="8">
    <source>
        <dbReference type="Proteomes" id="UP001457282"/>
    </source>
</evidence>